<dbReference type="GO" id="GO:0043565">
    <property type="term" value="F:sequence-specific DNA binding"/>
    <property type="evidence" value="ECO:0007669"/>
    <property type="project" value="EnsemblFungi"/>
</dbReference>
<evidence type="ECO:0000259" key="8">
    <source>
        <dbReference type="PROSITE" id="PS51183"/>
    </source>
</evidence>
<dbReference type="InterPro" id="IPR034732">
    <property type="entry name" value="EPHD"/>
</dbReference>
<sequence>MSYVNDPDLVVTPSYYSGGVPVFAPTMKQFEDFYKFNKAINKYGMESGIVKVIPPREWGASLPRAYTRKNLSRANIKNPIVQQISITGAGVYSIQNIEKQKKYNIFQWKELSERSNYQPPTHRLSDLIPNSTPNSTPSSNANYSTNFNTSTNDVNDSPSKRLRHHHHYDPLYNIDSSQFTPERCEELEKTYWRTLTYAEPMYGADMLGSIFPSNFKSWNVDHLPNILDLMDTRLPGVNDAYLYAGLWKATFAWHLEDQDLYSINYLHFGSPKQWYSIPQAESGRFFSLMKETFTDDYNHCHEFLRHKTFLVSPSFLDKHGIKYNKIVHNEGEFMITYPFGYHAGFNYGYNLAESVNFALDDWFPYGEVTKKCECISDSVGINVKQLYCKFQGIPYKSESDGIDTEATETEAETKVSPAENTASITPKETKQTKQTIKNANFECYLCPNIFNSAQISSNPLFELVSTDLHDSKTHQYYKVHRICAGMFPKELKTSTNSAGDEIVLGLTNISKNQMKLKCKVCNKGASKKEAAVHGACFQCSYPKCTRGFHGTCGVSDGVIYSLENHKPLCKYHRSKKVSSDRYDKLSKISGDNGSWVQFSFNTNQYFGLVLTNNLDEHTLTLLVYPNLNDRIEVPYDFVLTGATLNQLDNSAFIN</sequence>
<dbReference type="PROSITE" id="PS51805">
    <property type="entry name" value="EPHD"/>
    <property type="match status" value="1"/>
</dbReference>
<dbReference type="HOGENOM" id="CLU_001442_1_2_1"/>
<dbReference type="SMART" id="SM00545">
    <property type="entry name" value="JmjN"/>
    <property type="match status" value="1"/>
</dbReference>
<dbReference type="OrthoDB" id="9547406at2759"/>
<dbReference type="Pfam" id="PF02373">
    <property type="entry name" value="JmjC"/>
    <property type="match status" value="1"/>
</dbReference>
<organism evidence="11 12">
    <name type="scientific">Scheffersomyces stipitis (strain ATCC 58785 / CBS 6054 / NBRC 10063 / NRRL Y-11545)</name>
    <name type="common">Yeast</name>
    <name type="synonym">Pichia stipitis</name>
    <dbReference type="NCBI Taxonomy" id="322104"/>
    <lineage>
        <taxon>Eukaryota</taxon>
        <taxon>Fungi</taxon>
        <taxon>Dikarya</taxon>
        <taxon>Ascomycota</taxon>
        <taxon>Saccharomycotina</taxon>
        <taxon>Pichiomycetes</taxon>
        <taxon>Debaryomycetaceae</taxon>
        <taxon>Scheffersomyces</taxon>
    </lineage>
</organism>
<comment type="caution">
    <text evidence="11">The sequence shown here is derived from an EMBL/GenBank/DDBJ whole genome shotgun (WGS) entry which is preliminary data.</text>
</comment>
<dbReference type="Proteomes" id="UP000002258">
    <property type="component" value="Chromosome 1"/>
</dbReference>
<dbReference type="Gene3D" id="2.60.120.650">
    <property type="entry name" value="Cupin"/>
    <property type="match status" value="1"/>
</dbReference>
<keyword evidence="3" id="KW-0479">Metal-binding</keyword>
<dbReference type="eggNOG" id="KOG0958">
    <property type="taxonomic scope" value="Eukaryota"/>
</dbReference>
<dbReference type="CDD" id="cd15571">
    <property type="entry name" value="ePHD"/>
    <property type="match status" value="1"/>
</dbReference>
<evidence type="ECO:0000256" key="6">
    <source>
        <dbReference type="ARBA" id="ARBA00049349"/>
    </source>
</evidence>
<protein>
    <recommendedName>
        <fullName evidence="2">[histone H3]-trimethyl-L-lysine(9) demethylase</fullName>
        <ecNumber evidence="2">1.14.11.66</ecNumber>
    </recommendedName>
</protein>
<dbReference type="GO" id="GO:0010507">
    <property type="term" value="P:negative regulation of autophagy"/>
    <property type="evidence" value="ECO:0007669"/>
    <property type="project" value="EnsemblFungi"/>
</dbReference>
<dbReference type="GO" id="GO:0000785">
    <property type="term" value="C:chromatin"/>
    <property type="evidence" value="ECO:0007669"/>
    <property type="project" value="TreeGrafter"/>
</dbReference>
<comment type="catalytic activity">
    <reaction evidence="6">
        <text>N(6),N(6),N(6)-trimethyl-L-lysyl(9)-[histone H3] + 2 2-oxoglutarate + 2 O2 = N(6)-methyl-L-lysyl(9)-[histone H3] + 2 formaldehyde + 2 succinate + 2 CO2</text>
        <dbReference type="Rhea" id="RHEA:60200"/>
        <dbReference type="Rhea" id="RHEA-COMP:15538"/>
        <dbReference type="Rhea" id="RHEA-COMP:15542"/>
        <dbReference type="ChEBI" id="CHEBI:15379"/>
        <dbReference type="ChEBI" id="CHEBI:16526"/>
        <dbReference type="ChEBI" id="CHEBI:16810"/>
        <dbReference type="ChEBI" id="CHEBI:16842"/>
        <dbReference type="ChEBI" id="CHEBI:30031"/>
        <dbReference type="ChEBI" id="CHEBI:61929"/>
        <dbReference type="ChEBI" id="CHEBI:61961"/>
        <dbReference type="EC" id="1.14.11.66"/>
    </reaction>
</comment>
<dbReference type="EC" id="1.14.11.66" evidence="2"/>
<feature type="non-terminal residue" evidence="11">
    <location>
        <position position="654"/>
    </location>
</feature>
<dbReference type="GO" id="GO:0032968">
    <property type="term" value="P:positive regulation of transcription elongation by RNA polymerase II"/>
    <property type="evidence" value="ECO:0007669"/>
    <property type="project" value="EnsemblFungi"/>
</dbReference>
<dbReference type="AlphaFoldDB" id="A3GGH3"/>
<dbReference type="SUPFAM" id="SSF51197">
    <property type="entry name" value="Clavaminate synthase-like"/>
    <property type="match status" value="1"/>
</dbReference>
<dbReference type="PANTHER" id="PTHR10694:SF7">
    <property type="entry name" value="[HISTONE H3]-TRIMETHYL-L-LYSINE(9) DEMETHYLASE"/>
    <property type="match status" value="1"/>
</dbReference>
<feature type="compositionally biased region" description="Low complexity" evidence="7">
    <location>
        <begin position="129"/>
        <end position="146"/>
    </location>
</feature>
<dbReference type="GO" id="GO:0140684">
    <property type="term" value="F:histone H3K9me2/H3K9me3 demethylase activity"/>
    <property type="evidence" value="ECO:0007669"/>
    <property type="project" value="UniProtKB-EC"/>
</dbReference>
<dbReference type="GO" id="GO:0051864">
    <property type="term" value="F:histone H3K36 demethylase activity"/>
    <property type="evidence" value="ECO:0007669"/>
    <property type="project" value="EnsemblFungi"/>
</dbReference>
<dbReference type="STRING" id="322104.A3GGH3"/>
<accession>A3GGH3</accession>
<feature type="domain" description="PHD-type" evidence="10">
    <location>
        <begin position="440"/>
        <end position="573"/>
    </location>
</feature>
<keyword evidence="12" id="KW-1185">Reference proteome</keyword>
<dbReference type="InParanoid" id="A3GGH3"/>
<evidence type="ECO:0000256" key="3">
    <source>
        <dbReference type="ARBA" id="ARBA00022723"/>
    </source>
</evidence>
<dbReference type="PANTHER" id="PTHR10694">
    <property type="entry name" value="LYSINE-SPECIFIC DEMETHYLASE"/>
    <property type="match status" value="1"/>
</dbReference>
<evidence type="ECO:0000256" key="4">
    <source>
        <dbReference type="ARBA" id="ARBA00022771"/>
    </source>
</evidence>
<dbReference type="InterPro" id="IPR003347">
    <property type="entry name" value="JmjC_dom"/>
</dbReference>
<proteinExistence type="inferred from homology"/>
<dbReference type="PROSITE" id="PS51183">
    <property type="entry name" value="JMJN"/>
    <property type="match status" value="1"/>
</dbReference>
<dbReference type="Pfam" id="PF13771">
    <property type="entry name" value="zf-HC5HC2H"/>
    <property type="match status" value="1"/>
</dbReference>
<dbReference type="GO" id="GO:0005634">
    <property type="term" value="C:nucleus"/>
    <property type="evidence" value="ECO:0007669"/>
    <property type="project" value="TreeGrafter"/>
</dbReference>
<feature type="region of interest" description="Disordered" evidence="7">
    <location>
        <begin position="117"/>
        <end position="161"/>
    </location>
</feature>
<dbReference type="SMART" id="SM00558">
    <property type="entry name" value="JmjC"/>
    <property type="match status" value="1"/>
</dbReference>
<dbReference type="PROSITE" id="PS51184">
    <property type="entry name" value="JMJC"/>
    <property type="match status" value="1"/>
</dbReference>
<dbReference type="InterPro" id="IPR013083">
    <property type="entry name" value="Znf_RING/FYVE/PHD"/>
</dbReference>
<evidence type="ECO:0000259" key="10">
    <source>
        <dbReference type="PROSITE" id="PS51805"/>
    </source>
</evidence>
<name>A3GGH3_PICST</name>
<evidence type="ECO:0000256" key="2">
    <source>
        <dbReference type="ARBA" id="ARBA00012900"/>
    </source>
</evidence>
<feature type="compositionally biased region" description="Polar residues" evidence="7">
    <location>
        <begin position="147"/>
        <end position="157"/>
    </location>
</feature>
<gene>
    <name evidence="11" type="ORF">PICST_86017</name>
</gene>
<keyword evidence="4" id="KW-0863">Zinc-finger</keyword>
<evidence type="ECO:0000259" key="9">
    <source>
        <dbReference type="PROSITE" id="PS51184"/>
    </source>
</evidence>
<comment type="similarity">
    <text evidence="1">Belongs to the JHDM3 histone demethylase family.</text>
</comment>
<feature type="domain" description="JmjC" evidence="9">
    <location>
        <begin position="212"/>
        <end position="374"/>
    </location>
</feature>
<evidence type="ECO:0000313" key="12">
    <source>
        <dbReference type="Proteomes" id="UP000002258"/>
    </source>
</evidence>
<evidence type="ECO:0000313" key="11">
    <source>
        <dbReference type="EMBL" id="EAZ63522.2"/>
    </source>
</evidence>
<dbReference type="GeneID" id="4851372"/>
<keyword evidence="5" id="KW-0862">Zinc</keyword>
<dbReference type="GO" id="GO:0001227">
    <property type="term" value="F:DNA-binding transcription repressor activity, RNA polymerase II-specific"/>
    <property type="evidence" value="ECO:0007669"/>
    <property type="project" value="EnsemblFungi"/>
</dbReference>
<dbReference type="GO" id="GO:0008270">
    <property type="term" value="F:zinc ion binding"/>
    <property type="evidence" value="ECO:0007669"/>
    <property type="project" value="UniProtKB-KW"/>
</dbReference>
<evidence type="ECO:0000256" key="7">
    <source>
        <dbReference type="SAM" id="MobiDB-lite"/>
    </source>
</evidence>
<feature type="domain" description="JmjN" evidence="8">
    <location>
        <begin position="20"/>
        <end position="61"/>
    </location>
</feature>
<reference evidence="11 12" key="1">
    <citation type="journal article" date="2007" name="Nat. Biotechnol.">
        <title>Genome sequence of the lignocellulose-bioconverting and xylose-fermenting yeast Pichia stipitis.</title>
        <authorList>
            <person name="Jeffries T.W."/>
            <person name="Grigoriev I.V."/>
            <person name="Grimwood J."/>
            <person name="Laplaza J.M."/>
            <person name="Aerts A."/>
            <person name="Salamov A."/>
            <person name="Schmutz J."/>
            <person name="Lindquist E."/>
            <person name="Dehal P."/>
            <person name="Shapiro H."/>
            <person name="Jin Y.S."/>
            <person name="Passoth V."/>
            <person name="Richardson P.M."/>
        </authorList>
    </citation>
    <scope>NUCLEOTIDE SEQUENCE [LARGE SCALE GENOMIC DNA]</scope>
    <source>
        <strain evidence="12">ATCC 58785 / CBS 6054 / NBRC 10063 / NRRL Y-11545</strain>
    </source>
</reference>
<dbReference type="Gene3D" id="3.30.40.10">
    <property type="entry name" value="Zinc/RING finger domain, C3HC4 (zinc finger)"/>
    <property type="match status" value="1"/>
</dbReference>
<dbReference type="EMBL" id="AAVQ01000001">
    <property type="protein sequence ID" value="EAZ63522.2"/>
    <property type="molecule type" value="Genomic_DNA"/>
</dbReference>
<evidence type="ECO:0000256" key="1">
    <source>
        <dbReference type="ARBA" id="ARBA00009711"/>
    </source>
</evidence>
<dbReference type="OMA" id="HRICGEY"/>
<evidence type="ECO:0000256" key="5">
    <source>
        <dbReference type="ARBA" id="ARBA00022833"/>
    </source>
</evidence>
<dbReference type="InterPro" id="IPR003349">
    <property type="entry name" value="JmjN"/>
</dbReference>
<dbReference type="KEGG" id="pic:PICST_86017"/>
<dbReference type="Pfam" id="PF02375">
    <property type="entry name" value="JmjN"/>
    <property type="match status" value="1"/>
</dbReference>
<dbReference type="RefSeq" id="XP_001387545.2">
    <property type="nucleotide sequence ID" value="XM_001387508.1"/>
</dbReference>